<dbReference type="InterPro" id="IPR043128">
    <property type="entry name" value="Rev_trsase/Diguanyl_cyclase"/>
</dbReference>
<dbReference type="InterPro" id="IPR029787">
    <property type="entry name" value="Nucleotide_cyclase"/>
</dbReference>
<dbReference type="PATRIC" id="fig|929558.5.peg.1851"/>
<dbReference type="SUPFAM" id="SSF55073">
    <property type="entry name" value="Nucleotide cyclase"/>
    <property type="match status" value="1"/>
</dbReference>
<evidence type="ECO:0000313" key="7">
    <source>
        <dbReference type="Proteomes" id="UP000006431"/>
    </source>
</evidence>
<dbReference type="InterPro" id="IPR006675">
    <property type="entry name" value="HDIG_dom"/>
</dbReference>
<dbReference type="AlphaFoldDB" id="H1FVZ7"/>
<dbReference type="STRING" id="929558.SMGD1_1856"/>
<dbReference type="PROSITE" id="PS51832">
    <property type="entry name" value="HD_GYP"/>
    <property type="match status" value="1"/>
</dbReference>
<dbReference type="eggNOG" id="COG2206">
    <property type="taxonomic scope" value="Bacteria"/>
</dbReference>
<dbReference type="PANTHER" id="PTHR43155">
    <property type="entry name" value="CYCLIC DI-GMP PHOSPHODIESTERASE PA4108-RELATED"/>
    <property type="match status" value="1"/>
</dbReference>
<dbReference type="CDD" id="cd00077">
    <property type="entry name" value="HDc"/>
    <property type="match status" value="1"/>
</dbReference>
<dbReference type="InterPro" id="IPR006674">
    <property type="entry name" value="HD_domain"/>
</dbReference>
<keyword evidence="2" id="KW-1133">Transmembrane helix</keyword>
<dbReference type="InterPro" id="IPR000160">
    <property type="entry name" value="GGDEF_dom"/>
</dbReference>
<keyword evidence="1 2" id="KW-0472">Membrane</keyword>
<sequence length="558" mass="64204">MLSAAVVLMYQDYAYANVLAKHEAVVSVNKDLAYRSWVASHGGVYVPITDKTLPNTYLSHIKNRDVNTSASQQLTLMNPAYTLSQMMKDYSELYGTKGHITSRILMNPKNKPDSWEEKALEDVEITREAVYEKAIIDSEEYFRYLSPLVTEKSCLKCHAFQGYKIGDIRGGVSVSIPMKKFYEEAFSHSVVNASVIIIIYLLGLGVIFYGRRKTREILEDKIKDYEQHIFSLVNIIETRDSYTAGHTQRVAKYSVLIAKEMGFNEEKVDDMYRACMLHDIGKISTPDSILLKPGKLNALEYEIIKEHVVVSYELLSNVDIYKEIAEIVRHHHEHYDGSGYPQGLKGDEIPILSQIMTVADAFDAMTTNRIYKPRKSVKEAIKELNALSSKQFSTQIVNAATIALEDIEIEMSITQRPKSKIERERFAYFYKDQVTGIYNKEYLEFVLAYNHSDEFDMKYASGVYLHSFNQYNKKYGWAEGDKLLKKFAKILDGSGRNDLVFRIYGDDFVILNKQQIEIESYISNLEEVLIDTGITITYRHFDMREKDIKNIHDLEELL</sequence>
<dbReference type="Gene3D" id="3.30.450.290">
    <property type="match status" value="1"/>
</dbReference>
<evidence type="ECO:0000313" key="6">
    <source>
        <dbReference type="EMBL" id="EHP30379.1"/>
    </source>
</evidence>
<dbReference type="Pfam" id="PF13487">
    <property type="entry name" value="HD_5"/>
    <property type="match status" value="1"/>
</dbReference>
<dbReference type="EMBL" id="AFRZ01000001">
    <property type="protein sequence ID" value="EHP30379.1"/>
    <property type="molecule type" value="Genomic_DNA"/>
</dbReference>
<comment type="caution">
    <text evidence="6">The sequence shown here is derived from an EMBL/GenBank/DDBJ whole genome shotgun (WGS) entry which is preliminary data.</text>
</comment>
<dbReference type="Gene3D" id="1.10.3210.10">
    <property type="entry name" value="Hypothetical protein af1432"/>
    <property type="match status" value="1"/>
</dbReference>
<feature type="domain" description="HD-GYP" evidence="5">
    <location>
        <begin position="221"/>
        <end position="416"/>
    </location>
</feature>
<dbReference type="Pfam" id="PF11845">
    <property type="entry name" value="Tll0287-like"/>
    <property type="match status" value="1"/>
</dbReference>
<evidence type="ECO:0000256" key="2">
    <source>
        <dbReference type="SAM" id="Phobius"/>
    </source>
</evidence>
<dbReference type="PROSITE" id="PS51831">
    <property type="entry name" value="HD"/>
    <property type="match status" value="1"/>
</dbReference>
<keyword evidence="6" id="KW-0378">Hydrolase</keyword>
<evidence type="ECO:0000259" key="3">
    <source>
        <dbReference type="PROSITE" id="PS50887"/>
    </source>
</evidence>
<dbReference type="Gene3D" id="3.30.70.270">
    <property type="match status" value="1"/>
</dbReference>
<dbReference type="InterPro" id="IPR003607">
    <property type="entry name" value="HD/PDEase_dom"/>
</dbReference>
<proteinExistence type="predicted"/>
<evidence type="ECO:0000256" key="1">
    <source>
        <dbReference type="ARBA" id="ARBA00023136"/>
    </source>
</evidence>
<organism evidence="6 7">
    <name type="scientific">Sulfurimonas gotlandica (strain DSM 19862 / JCM 16533 / GD1)</name>
    <dbReference type="NCBI Taxonomy" id="929558"/>
    <lineage>
        <taxon>Bacteria</taxon>
        <taxon>Pseudomonadati</taxon>
        <taxon>Campylobacterota</taxon>
        <taxon>Epsilonproteobacteria</taxon>
        <taxon>Campylobacterales</taxon>
        <taxon>Sulfurimonadaceae</taxon>
        <taxon>Sulfurimonas</taxon>
    </lineage>
</organism>
<dbReference type="GO" id="GO:0016787">
    <property type="term" value="F:hydrolase activity"/>
    <property type="evidence" value="ECO:0007669"/>
    <property type="project" value="UniProtKB-KW"/>
</dbReference>
<dbReference type="Pfam" id="PF00990">
    <property type="entry name" value="GGDEF"/>
    <property type="match status" value="1"/>
</dbReference>
<evidence type="ECO:0000259" key="4">
    <source>
        <dbReference type="PROSITE" id="PS51831"/>
    </source>
</evidence>
<keyword evidence="2" id="KW-0812">Transmembrane</keyword>
<dbReference type="HOGENOM" id="CLU_033627_0_0_7"/>
<dbReference type="SMART" id="SM00471">
    <property type="entry name" value="HDc"/>
    <property type="match status" value="1"/>
</dbReference>
<dbReference type="SUPFAM" id="SSF109604">
    <property type="entry name" value="HD-domain/PDEase-like"/>
    <property type="match status" value="1"/>
</dbReference>
<feature type="domain" description="HD" evidence="4">
    <location>
        <begin position="243"/>
        <end position="365"/>
    </location>
</feature>
<gene>
    <name evidence="6" type="ORF">SMGD1_1856</name>
</gene>
<feature type="domain" description="GGDEF" evidence="3">
    <location>
        <begin position="456"/>
        <end position="558"/>
    </location>
</feature>
<dbReference type="InterPro" id="IPR037522">
    <property type="entry name" value="HD_GYP_dom"/>
</dbReference>
<protein>
    <submittedName>
        <fullName evidence="6">Metal dependent phosphohydrolases (HDIG &amp; GGDEF domains)</fullName>
    </submittedName>
</protein>
<dbReference type="Proteomes" id="UP000006431">
    <property type="component" value="Unassembled WGS sequence"/>
</dbReference>
<dbReference type="eggNOG" id="COG2199">
    <property type="taxonomic scope" value="Bacteria"/>
</dbReference>
<dbReference type="InterPro" id="IPR021796">
    <property type="entry name" value="Tll0287-like_dom"/>
</dbReference>
<feature type="transmembrane region" description="Helical" evidence="2">
    <location>
        <begin position="190"/>
        <end position="209"/>
    </location>
</feature>
<reference evidence="6 7" key="1">
    <citation type="journal article" date="2012" name="Proc. Natl. Acad. Sci. U.S.A.">
        <title>Genome and physiology of a model Epsilonproteobacterium responsible for sulfide detoxification in marine oxygen depletion zones.</title>
        <authorList>
            <person name="Grote J."/>
            <person name="Schott T."/>
            <person name="Bruckner C.G."/>
            <person name="Glockner F.O."/>
            <person name="Jost G."/>
            <person name="Teeling H."/>
            <person name="Labrenz M."/>
            <person name="Jurgens K."/>
        </authorList>
    </citation>
    <scope>NUCLEOTIDE SEQUENCE [LARGE SCALE GENOMIC DNA]</scope>
    <source>
        <strain evidence="6 7">GD1</strain>
    </source>
</reference>
<dbReference type="NCBIfam" id="TIGR00277">
    <property type="entry name" value="HDIG"/>
    <property type="match status" value="1"/>
</dbReference>
<keyword evidence="7" id="KW-1185">Reference proteome</keyword>
<accession>H1FVZ7</accession>
<name>H1FVZ7_SULGG</name>
<dbReference type="PROSITE" id="PS50887">
    <property type="entry name" value="GGDEF"/>
    <property type="match status" value="1"/>
</dbReference>
<evidence type="ECO:0000259" key="5">
    <source>
        <dbReference type="PROSITE" id="PS51832"/>
    </source>
</evidence>
<dbReference type="NCBIfam" id="TIGR00254">
    <property type="entry name" value="GGDEF"/>
    <property type="match status" value="1"/>
</dbReference>